<evidence type="ECO:0000259" key="6">
    <source>
        <dbReference type="PROSITE" id="PS51379"/>
    </source>
</evidence>
<evidence type="ECO:0000313" key="8">
    <source>
        <dbReference type="Proteomes" id="UP001262410"/>
    </source>
</evidence>
<dbReference type="PROSITE" id="PS51379">
    <property type="entry name" value="4FE4S_FER_2"/>
    <property type="match status" value="3"/>
</dbReference>
<accession>A0ABU1JTE4</accession>
<keyword evidence="8" id="KW-1185">Reference proteome</keyword>
<keyword evidence="2" id="KW-0479">Metal-binding</keyword>
<dbReference type="Pfam" id="PF12838">
    <property type="entry name" value="Fer4_7"/>
    <property type="match status" value="1"/>
</dbReference>
<feature type="domain" description="4Fe-4S ferredoxin-type" evidence="6">
    <location>
        <begin position="498"/>
        <end position="527"/>
    </location>
</feature>
<protein>
    <submittedName>
        <fullName evidence="7">Ferredoxin</fullName>
    </submittedName>
</protein>
<feature type="region of interest" description="Disordered" evidence="5">
    <location>
        <begin position="636"/>
        <end position="660"/>
    </location>
</feature>
<evidence type="ECO:0000256" key="1">
    <source>
        <dbReference type="ARBA" id="ARBA00022485"/>
    </source>
</evidence>
<feature type="compositionally biased region" description="Basic and acidic residues" evidence="5">
    <location>
        <begin position="643"/>
        <end position="660"/>
    </location>
</feature>
<dbReference type="InterPro" id="IPR050572">
    <property type="entry name" value="Fe-S_Ferredoxin"/>
</dbReference>
<dbReference type="Gene3D" id="3.30.70.20">
    <property type="match status" value="2"/>
</dbReference>
<dbReference type="InterPro" id="IPR017896">
    <property type="entry name" value="4Fe4S_Fe-S-bd"/>
</dbReference>
<evidence type="ECO:0000256" key="3">
    <source>
        <dbReference type="ARBA" id="ARBA00023004"/>
    </source>
</evidence>
<keyword evidence="3" id="KW-0408">Iron</keyword>
<dbReference type="InterPro" id="IPR017900">
    <property type="entry name" value="4Fe4S_Fe_S_CS"/>
</dbReference>
<dbReference type="EMBL" id="JAVDPW010000008">
    <property type="protein sequence ID" value="MDR6291887.1"/>
    <property type="molecule type" value="Genomic_DNA"/>
</dbReference>
<feature type="domain" description="4Fe-4S ferredoxin-type" evidence="6">
    <location>
        <begin position="287"/>
        <end position="316"/>
    </location>
</feature>
<evidence type="ECO:0000313" key="7">
    <source>
        <dbReference type="EMBL" id="MDR6291887.1"/>
    </source>
</evidence>
<sequence>MPLDAEAIRRGCRGDQVTTARHLCRAELHRFRAIAAEAGPLTVGCTQEVALFSEAAAESGRTAPIRYANIRETAGWSGDAARAGPKMAALLAVAAEPVPDVPFVDVASEGVILVYGRDEVAVEAGDLLKEHLDVTVLIKPPAAIVPRRIADFPVAKGLIRTAAGHLGAFEVTVDDFAPPAPSSRAVLSFGPSRHGTRSRCDIILDLSGGPPLFNAADLRDGYLRADPANPAAMLQAVLKARDLVGTFEKPRYIAFDAPLCAHSRSQIVGCTRCLDLCPTGAIAPAGDHVAIDPYVCAGCGQCAAVCPTGAASYALPPPDVLMRKLRAMLVAYRGAGGEQAVVLLHDEPHGAALIDALARFGEGLPAHVLPLAVNEVTQIGLESIAAAFAFGASAVRLLLRGRPRHDVTGLERTIALADPILAGLGFGTDRVAIIETDDPDGLSRALTGIPSMPSAPRPASFLPIGGKRGLLRFALHELHRASPAPVDIVALPEGAPFGAVEIDVGGCTLCLSCVSACPTGALGDDPERPMLRFVEDACVQCGLCKATCPESVITLRPQLDFRTAATSARVLKQEEPFCCIRCGKPFGVKSTIDRVTAKLQGTHWMYEGSPNRLDVIKMCEDCRVAFVTEEAFDPYGTPTRTARTTDDYLRERDQAKKGES</sequence>
<feature type="domain" description="4Fe-4S ferredoxin-type" evidence="6">
    <location>
        <begin position="529"/>
        <end position="558"/>
    </location>
</feature>
<evidence type="ECO:0000256" key="4">
    <source>
        <dbReference type="ARBA" id="ARBA00023014"/>
    </source>
</evidence>
<reference evidence="7 8" key="1">
    <citation type="submission" date="2023-07" db="EMBL/GenBank/DDBJ databases">
        <title>Sorghum-associated microbial communities from plants grown in Nebraska, USA.</title>
        <authorList>
            <person name="Schachtman D."/>
        </authorList>
    </citation>
    <scope>NUCLEOTIDE SEQUENCE [LARGE SCALE GENOMIC DNA]</scope>
    <source>
        <strain evidence="7 8">584</strain>
    </source>
</reference>
<organism evidence="7 8">
    <name type="scientific">Inquilinus ginsengisoli</name>
    <dbReference type="NCBI Taxonomy" id="363840"/>
    <lineage>
        <taxon>Bacteria</taxon>
        <taxon>Pseudomonadati</taxon>
        <taxon>Pseudomonadota</taxon>
        <taxon>Alphaproteobacteria</taxon>
        <taxon>Rhodospirillales</taxon>
        <taxon>Rhodospirillaceae</taxon>
        <taxon>Inquilinus</taxon>
    </lineage>
</organism>
<dbReference type="PROSITE" id="PS00198">
    <property type="entry name" value="4FE4S_FER_1"/>
    <property type="match status" value="3"/>
</dbReference>
<keyword evidence="4" id="KW-0411">Iron-sulfur</keyword>
<dbReference type="PANTHER" id="PTHR43687:SF4">
    <property type="entry name" value="BLR5484 PROTEIN"/>
    <property type="match status" value="1"/>
</dbReference>
<dbReference type="PANTHER" id="PTHR43687">
    <property type="entry name" value="ADENYLYLSULFATE REDUCTASE, BETA SUBUNIT"/>
    <property type="match status" value="1"/>
</dbReference>
<dbReference type="RefSeq" id="WP_309797499.1">
    <property type="nucleotide sequence ID" value="NZ_JAVDPW010000008.1"/>
</dbReference>
<dbReference type="SUPFAM" id="SSF54862">
    <property type="entry name" value="4Fe-4S ferredoxins"/>
    <property type="match status" value="1"/>
</dbReference>
<name>A0ABU1JTE4_9PROT</name>
<dbReference type="Proteomes" id="UP001262410">
    <property type="component" value="Unassembled WGS sequence"/>
</dbReference>
<evidence type="ECO:0000256" key="2">
    <source>
        <dbReference type="ARBA" id="ARBA00022723"/>
    </source>
</evidence>
<gene>
    <name evidence="7" type="ORF">E9232_004425</name>
</gene>
<proteinExistence type="predicted"/>
<keyword evidence="1" id="KW-0004">4Fe-4S</keyword>
<dbReference type="Pfam" id="PF13187">
    <property type="entry name" value="Fer4_9"/>
    <property type="match status" value="1"/>
</dbReference>
<evidence type="ECO:0000256" key="5">
    <source>
        <dbReference type="SAM" id="MobiDB-lite"/>
    </source>
</evidence>
<comment type="caution">
    <text evidence="7">The sequence shown here is derived from an EMBL/GenBank/DDBJ whole genome shotgun (WGS) entry which is preliminary data.</text>
</comment>